<reference evidence="3 4" key="1">
    <citation type="journal article" date="2019" name="Plant Biotechnol. J.">
        <title>The red bayberry genome and genetic basis of sex determination.</title>
        <authorList>
            <person name="Jia H.M."/>
            <person name="Jia H.J."/>
            <person name="Cai Q.L."/>
            <person name="Wang Y."/>
            <person name="Zhao H.B."/>
            <person name="Yang W.F."/>
            <person name="Wang G.Y."/>
            <person name="Li Y.H."/>
            <person name="Zhan D.L."/>
            <person name="Shen Y.T."/>
            <person name="Niu Q.F."/>
            <person name="Chang L."/>
            <person name="Qiu J."/>
            <person name="Zhao L."/>
            <person name="Xie H.B."/>
            <person name="Fu W.Y."/>
            <person name="Jin J."/>
            <person name="Li X.W."/>
            <person name="Jiao Y."/>
            <person name="Zhou C.C."/>
            <person name="Tu T."/>
            <person name="Chai C.Y."/>
            <person name="Gao J.L."/>
            <person name="Fan L.J."/>
            <person name="van de Weg E."/>
            <person name="Wang J.Y."/>
            <person name="Gao Z.S."/>
        </authorList>
    </citation>
    <scope>NUCLEOTIDE SEQUENCE [LARGE SCALE GENOMIC DNA]</scope>
    <source>
        <tissue evidence="3">Leaves</tissue>
    </source>
</reference>
<keyword evidence="4" id="KW-1185">Reference proteome</keyword>
<comment type="cofactor">
    <cofactor evidence="1">
        <name>heme b</name>
        <dbReference type="ChEBI" id="CHEBI:60344"/>
    </cofactor>
</comment>
<dbReference type="InterPro" id="IPR043205">
    <property type="entry name" value="CYB561/CYBRD1-like"/>
</dbReference>
<organism evidence="3 4">
    <name type="scientific">Morella rubra</name>
    <name type="common">Chinese bayberry</name>
    <dbReference type="NCBI Taxonomy" id="262757"/>
    <lineage>
        <taxon>Eukaryota</taxon>
        <taxon>Viridiplantae</taxon>
        <taxon>Streptophyta</taxon>
        <taxon>Embryophyta</taxon>
        <taxon>Tracheophyta</taxon>
        <taxon>Spermatophyta</taxon>
        <taxon>Magnoliopsida</taxon>
        <taxon>eudicotyledons</taxon>
        <taxon>Gunneridae</taxon>
        <taxon>Pentapetalae</taxon>
        <taxon>rosids</taxon>
        <taxon>fabids</taxon>
        <taxon>Fagales</taxon>
        <taxon>Myricaceae</taxon>
        <taxon>Morella</taxon>
    </lineage>
</organism>
<evidence type="ECO:0000256" key="1">
    <source>
        <dbReference type="ARBA" id="ARBA00001970"/>
    </source>
</evidence>
<dbReference type="PANTHER" id="PTHR10106:SF41">
    <property type="entry name" value="TRANSMEMBRANE ASCORBATE FERRIREDUCTASE 4-RELATED"/>
    <property type="match status" value="1"/>
</dbReference>
<dbReference type="OrthoDB" id="907479at2759"/>
<evidence type="ECO:0000313" key="4">
    <source>
        <dbReference type="Proteomes" id="UP000516437"/>
    </source>
</evidence>
<keyword evidence="2" id="KW-1133">Transmembrane helix</keyword>
<dbReference type="Gene3D" id="1.20.120.1770">
    <property type="match status" value="1"/>
</dbReference>
<evidence type="ECO:0000313" key="3">
    <source>
        <dbReference type="EMBL" id="KAB1216350.1"/>
    </source>
</evidence>
<comment type="caution">
    <text evidence="3">The sequence shown here is derived from an EMBL/GenBank/DDBJ whole genome shotgun (WGS) entry which is preliminary data.</text>
</comment>
<dbReference type="PANTHER" id="PTHR10106">
    <property type="entry name" value="CYTOCHROME B561-RELATED"/>
    <property type="match status" value="1"/>
</dbReference>
<keyword evidence="2" id="KW-0472">Membrane</keyword>
<proteinExistence type="predicted"/>
<sequence>MALGSPSLFPLLFFARVSGLAVAVLVLFWVLAFKSNFLPRSSSQEHLIFAALHPLLMVIGFILISGEVAGGFPELLAPRGGTHSEAEAVALARFPGALYLWSGGGHSRNWAAGEVDIFADQEKRTQTLSRVNGAE</sequence>
<feature type="transmembrane region" description="Helical" evidence="2">
    <location>
        <begin position="45"/>
        <end position="64"/>
    </location>
</feature>
<feature type="transmembrane region" description="Helical" evidence="2">
    <location>
        <begin position="12"/>
        <end position="33"/>
    </location>
</feature>
<evidence type="ECO:0000256" key="2">
    <source>
        <dbReference type="SAM" id="Phobius"/>
    </source>
</evidence>
<gene>
    <name evidence="3" type="ORF">CJ030_MR4G000583</name>
</gene>
<keyword evidence="2 3" id="KW-0812">Transmembrane</keyword>
<accession>A0A6A1W0N4</accession>
<dbReference type="EMBL" id="RXIC02000022">
    <property type="protein sequence ID" value="KAB1216350.1"/>
    <property type="molecule type" value="Genomic_DNA"/>
</dbReference>
<protein>
    <submittedName>
        <fullName evidence="3">Putative transmembrane ascorbate ferrireductase 4</fullName>
    </submittedName>
</protein>
<dbReference type="Proteomes" id="UP000516437">
    <property type="component" value="Chromosome 4"/>
</dbReference>
<dbReference type="GO" id="GO:0016491">
    <property type="term" value="F:oxidoreductase activity"/>
    <property type="evidence" value="ECO:0007669"/>
    <property type="project" value="InterPro"/>
</dbReference>
<name>A0A6A1W0N4_9ROSI</name>
<dbReference type="AlphaFoldDB" id="A0A6A1W0N4"/>